<dbReference type="PROSITE" id="PS50878">
    <property type="entry name" value="RT_POL"/>
    <property type="match status" value="1"/>
</dbReference>
<organism evidence="3 4">
    <name type="scientific">Rotaria socialis</name>
    <dbReference type="NCBI Taxonomy" id="392032"/>
    <lineage>
        <taxon>Eukaryota</taxon>
        <taxon>Metazoa</taxon>
        <taxon>Spiralia</taxon>
        <taxon>Gnathifera</taxon>
        <taxon>Rotifera</taxon>
        <taxon>Eurotatoria</taxon>
        <taxon>Bdelloidea</taxon>
        <taxon>Philodinida</taxon>
        <taxon>Philodinidae</taxon>
        <taxon>Rotaria</taxon>
    </lineage>
</organism>
<name>A0A819XKF1_9BILA</name>
<comment type="caution">
    <text evidence="3">The sequence shown here is derived from an EMBL/GenBank/DDBJ whole genome shotgun (WGS) entry which is preliminary data.</text>
</comment>
<dbReference type="EMBL" id="CAJOBO010000144">
    <property type="protein sequence ID" value="CAF4142208.1"/>
    <property type="molecule type" value="Genomic_DNA"/>
</dbReference>
<feature type="region of interest" description="Disordered" evidence="1">
    <location>
        <begin position="343"/>
        <end position="370"/>
    </location>
</feature>
<gene>
    <name evidence="3" type="ORF">HFQ381_LOCUS3832</name>
</gene>
<evidence type="ECO:0000313" key="3">
    <source>
        <dbReference type="EMBL" id="CAF4142208.1"/>
    </source>
</evidence>
<feature type="domain" description="Reverse transcriptase" evidence="2">
    <location>
        <begin position="1"/>
        <end position="145"/>
    </location>
</feature>
<proteinExistence type="predicted"/>
<evidence type="ECO:0000256" key="1">
    <source>
        <dbReference type="SAM" id="MobiDB-lite"/>
    </source>
</evidence>
<protein>
    <recommendedName>
        <fullName evidence="2">Reverse transcriptase domain-containing protein</fullName>
    </recommendedName>
</protein>
<accession>A0A819XKF1</accession>
<sequence>MDSRIQLLPILFNVSFDFIVRKVLEEAVIEGVKLAHGSSDFFHGKGETYELFELWVLMYADDLVAMFSSLQDLDKFILTSEKITQKYELTMSVKKTMTMSMEEFEVDSNGKLNKQKKIQHPDLNIVIRNQKVEITDKFTYLGCAISRDQKMKMELEARLTKATTAFNMLRNVVWYRKNVSISAKLKIFRSCVLPVLLYGSETWCPTVAQEKRFATFYMKCLRTLVGLNLGDRAPNQTILQITGQPAVEEIMRRNRLRWFGHVNIMVDDQDAATLVKKTIFSYLPNEKRPGNVGVRKRWEHKIIEDLEKSNVKNWRRETIDRDSWRAKINTIIETKPVNSRIKPIVQKYKSRADERRSREKKTDQGKAPRKVVEVLVKDNNKLCGCPNCKKKFKPQGITGHVRSCAATAARKTTSK</sequence>
<dbReference type="InterPro" id="IPR000477">
    <property type="entry name" value="RT_dom"/>
</dbReference>
<dbReference type="PANTHER" id="PTHR47027:SF20">
    <property type="entry name" value="REVERSE TRANSCRIPTASE-LIKE PROTEIN WITH RNA-DIRECTED DNA POLYMERASE DOMAIN"/>
    <property type="match status" value="1"/>
</dbReference>
<evidence type="ECO:0000259" key="2">
    <source>
        <dbReference type="PROSITE" id="PS50878"/>
    </source>
</evidence>
<feature type="compositionally biased region" description="Basic and acidic residues" evidence="1">
    <location>
        <begin position="350"/>
        <end position="370"/>
    </location>
</feature>
<reference evidence="3" key="1">
    <citation type="submission" date="2021-02" db="EMBL/GenBank/DDBJ databases">
        <authorList>
            <person name="Nowell W R."/>
        </authorList>
    </citation>
    <scope>NUCLEOTIDE SEQUENCE</scope>
</reference>
<dbReference type="Proteomes" id="UP000663851">
    <property type="component" value="Unassembled WGS sequence"/>
</dbReference>
<dbReference type="PANTHER" id="PTHR47027">
    <property type="entry name" value="REVERSE TRANSCRIPTASE DOMAIN-CONTAINING PROTEIN"/>
    <property type="match status" value="1"/>
</dbReference>
<dbReference type="AlphaFoldDB" id="A0A819XKF1"/>
<evidence type="ECO:0000313" key="4">
    <source>
        <dbReference type="Proteomes" id="UP000663851"/>
    </source>
</evidence>